<evidence type="ECO:0000256" key="4">
    <source>
        <dbReference type="ARBA" id="ARBA00022946"/>
    </source>
</evidence>
<name>A0A1H8II32_9RHOB</name>
<feature type="domain" description="COQ9 C-terminal" evidence="7">
    <location>
        <begin position="118"/>
        <end position="187"/>
    </location>
</feature>
<keyword evidence="8" id="KW-0830">Ubiquinone</keyword>
<evidence type="ECO:0000256" key="6">
    <source>
        <dbReference type="ARBA" id="ARBA00058104"/>
    </source>
</evidence>
<dbReference type="RefSeq" id="WP_089905175.1">
    <property type="nucleotide sequence ID" value="NZ_FOCI01000026.1"/>
</dbReference>
<evidence type="ECO:0000256" key="3">
    <source>
        <dbReference type="ARBA" id="ARBA00022688"/>
    </source>
</evidence>
<dbReference type="OrthoDB" id="7201143at2"/>
<accession>A0A1H8II32</accession>
<dbReference type="Gene3D" id="1.10.357.10">
    <property type="entry name" value="Tetracycline Repressor, domain 2"/>
    <property type="match status" value="1"/>
</dbReference>
<evidence type="ECO:0000256" key="5">
    <source>
        <dbReference type="ARBA" id="ARBA00023121"/>
    </source>
</evidence>
<dbReference type="Pfam" id="PF08511">
    <property type="entry name" value="COQ9"/>
    <property type="match status" value="1"/>
</dbReference>
<keyword evidence="5" id="KW-0446">Lipid-binding</keyword>
<organism evidence="8 9">
    <name type="scientific">Loktanella fryxellensis</name>
    <dbReference type="NCBI Taxonomy" id="245187"/>
    <lineage>
        <taxon>Bacteria</taxon>
        <taxon>Pseudomonadati</taxon>
        <taxon>Pseudomonadota</taxon>
        <taxon>Alphaproteobacteria</taxon>
        <taxon>Rhodobacterales</taxon>
        <taxon>Roseobacteraceae</taxon>
        <taxon>Loktanella</taxon>
    </lineage>
</organism>
<keyword evidence="3" id="KW-0831">Ubiquinone biosynthesis</keyword>
<dbReference type="EMBL" id="FOCI01000026">
    <property type="protein sequence ID" value="SEN67922.1"/>
    <property type="molecule type" value="Genomic_DNA"/>
</dbReference>
<keyword evidence="4" id="KW-0809">Transit peptide</keyword>
<evidence type="ECO:0000256" key="1">
    <source>
        <dbReference type="ARBA" id="ARBA00004749"/>
    </source>
</evidence>
<comment type="function">
    <text evidence="6">Membrane-associated protein that warps the membrane surface to access and bind aromatic isoprenes with high specificity, including ubiquinone (CoQ) isoprene intermediates and presents them directly to COQ7, therefore facilitating the COQ7-mediated hydroxylase step. Participates in the biosynthesis of coenzyme Q, also named ubiquinone, an essential lipid-soluble electron transporter for aerobic cellular respiration.</text>
</comment>
<dbReference type="InterPro" id="IPR012762">
    <property type="entry name" value="Ubiq_biosynth_COQ9"/>
</dbReference>
<dbReference type="GO" id="GO:0006744">
    <property type="term" value="P:ubiquinone biosynthetic process"/>
    <property type="evidence" value="ECO:0007669"/>
    <property type="project" value="UniProtKB-KW"/>
</dbReference>
<dbReference type="AlphaFoldDB" id="A0A1H8II32"/>
<evidence type="ECO:0000313" key="9">
    <source>
        <dbReference type="Proteomes" id="UP000199585"/>
    </source>
</evidence>
<reference evidence="8 9" key="1">
    <citation type="submission" date="2016-10" db="EMBL/GenBank/DDBJ databases">
        <authorList>
            <person name="de Groot N.N."/>
        </authorList>
    </citation>
    <scope>NUCLEOTIDE SEQUENCE [LARGE SCALE GENOMIC DNA]</scope>
    <source>
        <strain evidence="8 9">DSM 16213</strain>
    </source>
</reference>
<comment type="similarity">
    <text evidence="2">Belongs to the COQ9 family.</text>
</comment>
<evidence type="ECO:0000313" key="8">
    <source>
        <dbReference type="EMBL" id="SEN67922.1"/>
    </source>
</evidence>
<keyword evidence="9" id="KW-1185">Reference proteome</keyword>
<proteinExistence type="inferred from homology"/>
<comment type="pathway">
    <text evidence="1">Cofactor biosynthesis; ubiquinone biosynthesis.</text>
</comment>
<dbReference type="STRING" id="245187.SAMN04488003_1263"/>
<dbReference type="GO" id="GO:0008289">
    <property type="term" value="F:lipid binding"/>
    <property type="evidence" value="ECO:0007669"/>
    <property type="project" value="UniProtKB-KW"/>
</dbReference>
<protein>
    <submittedName>
        <fullName evidence="8">Ubiquinone biosynthesis protein COQ9</fullName>
    </submittedName>
</protein>
<dbReference type="Proteomes" id="UP000199585">
    <property type="component" value="Unassembled WGS sequence"/>
</dbReference>
<sequence>MQTTQPDPAQLQLLEAALPNVAFDGWSQASFQAAVATTGMDPDRARALCPRGATDLAVLYHREGDRAMQRAMTAEDMTGLRYSDKVARAIRLRLDVIDDKEAVRRGTTLFALPHLAATGAGLIWGTADAIWTALGDTSDDVNWYTKRATLSGVWAAVVLYWLGDTSENHAATDDFIDRRIAEVMQIEKVKAQVNGNAVLRPLTAPLNRLLGMIRAPQRTPRTDVPGMWRPDDAA</sequence>
<gene>
    <name evidence="8" type="ORF">SAMN04488003_1263</name>
</gene>
<dbReference type="PANTHER" id="PTHR21427">
    <property type="entry name" value="UBIQUINONE BIOSYNTHESIS PROTEIN COQ9, MITOCHONDRIAL"/>
    <property type="match status" value="1"/>
</dbReference>
<dbReference type="PANTHER" id="PTHR21427:SF19">
    <property type="entry name" value="UBIQUINONE BIOSYNTHESIS PROTEIN COQ9, MITOCHONDRIAL"/>
    <property type="match status" value="1"/>
</dbReference>
<evidence type="ECO:0000256" key="2">
    <source>
        <dbReference type="ARBA" id="ARBA00010766"/>
    </source>
</evidence>
<dbReference type="NCBIfam" id="TIGR02396">
    <property type="entry name" value="diverge_rpsU"/>
    <property type="match status" value="1"/>
</dbReference>
<dbReference type="InterPro" id="IPR013718">
    <property type="entry name" value="COQ9_C"/>
</dbReference>
<evidence type="ECO:0000259" key="7">
    <source>
        <dbReference type="Pfam" id="PF08511"/>
    </source>
</evidence>